<proteinExistence type="predicted"/>
<reference evidence="3 5" key="3">
    <citation type="submission" date="2019-07" db="EMBL/GenBank/DDBJ databases">
        <title>Ln-dependent methylotrophs.</title>
        <authorList>
            <person name="Tani A."/>
        </authorList>
    </citation>
    <scope>NUCLEOTIDE SEQUENCE [LARGE SCALE GENOMIC DNA]</scope>
    <source>
        <strain evidence="3 5">SM89A</strain>
    </source>
</reference>
<evidence type="ECO:0000313" key="2">
    <source>
        <dbReference type="EMBL" id="PWB92633.1"/>
    </source>
</evidence>
<accession>A0A2U1SM09</accession>
<feature type="signal peptide" evidence="1">
    <location>
        <begin position="1"/>
        <end position="33"/>
    </location>
</feature>
<feature type="chain" id="PRO_5036323676" description="Secreted protein" evidence="1">
    <location>
        <begin position="34"/>
        <end position="111"/>
    </location>
</feature>
<dbReference type="OrthoDB" id="9150143at2"/>
<evidence type="ECO:0000313" key="3">
    <source>
        <dbReference type="EMBL" id="TRL36159.1"/>
    </source>
</evidence>
<sequence>MFPTEFQRLVLPRLAVPLLGGLLLAAAQGGARAVEAPKNVYLISGHEGYGVVECITQKKDCGKIVADSWCESHGHGPAVAFGRADDVTSAIGPASARRPLTAEAAVVSCQD</sequence>
<name>A0A2U1SM09_METSR</name>
<keyword evidence="1" id="KW-0732">Signal</keyword>
<dbReference type="AlphaFoldDB" id="A0A2U1SM09"/>
<evidence type="ECO:0000256" key="1">
    <source>
        <dbReference type="SAM" id="SignalP"/>
    </source>
</evidence>
<evidence type="ECO:0000313" key="5">
    <source>
        <dbReference type="Proteomes" id="UP000316781"/>
    </source>
</evidence>
<keyword evidence="4" id="KW-1185">Reference proteome</keyword>
<reference evidence="2 4" key="1">
    <citation type="journal article" date="2018" name="Appl. Microbiol. Biotechnol.">
        <title>Co-cultivation of the strictly anaerobic methanogen Methanosarcina barkeri with aerobic methanotrophs in an oxygen-limited membrane bioreactor.</title>
        <authorList>
            <person name="In 't Zandt M.H."/>
            <person name="van den Bosch T.J.M."/>
            <person name="Rijkers R."/>
            <person name="van Kessel M.A.H.J."/>
            <person name="Jetten M.S.M."/>
            <person name="Welte C.U."/>
        </authorList>
    </citation>
    <scope>NUCLEOTIDE SEQUENCE [LARGE SCALE GENOMIC DNA]</scope>
    <source>
        <strain evidence="2 4">DSM 17706</strain>
    </source>
</reference>
<dbReference type="EMBL" id="VJMF01000024">
    <property type="protein sequence ID" value="TRL36159.1"/>
    <property type="molecule type" value="Genomic_DNA"/>
</dbReference>
<protein>
    <recommendedName>
        <fullName evidence="6">Secreted protein</fullName>
    </recommendedName>
</protein>
<gene>
    <name evidence="2" type="ORF">C5689_17225</name>
    <name evidence="3" type="ORF">FM996_06370</name>
</gene>
<dbReference type="Proteomes" id="UP000316781">
    <property type="component" value="Unassembled WGS sequence"/>
</dbReference>
<evidence type="ECO:0008006" key="6">
    <source>
        <dbReference type="Google" id="ProtNLM"/>
    </source>
</evidence>
<evidence type="ECO:0000313" key="4">
    <source>
        <dbReference type="Proteomes" id="UP000245137"/>
    </source>
</evidence>
<organism evidence="2 4">
    <name type="scientific">Methylosinus sporium</name>
    <dbReference type="NCBI Taxonomy" id="428"/>
    <lineage>
        <taxon>Bacteria</taxon>
        <taxon>Pseudomonadati</taxon>
        <taxon>Pseudomonadota</taxon>
        <taxon>Alphaproteobacteria</taxon>
        <taxon>Hyphomicrobiales</taxon>
        <taxon>Methylocystaceae</taxon>
        <taxon>Methylosinus</taxon>
    </lineage>
</organism>
<dbReference type="Proteomes" id="UP000245137">
    <property type="component" value="Unassembled WGS sequence"/>
</dbReference>
<dbReference type="EMBL" id="PUIV01000042">
    <property type="protein sequence ID" value="PWB92633.1"/>
    <property type="molecule type" value="Genomic_DNA"/>
</dbReference>
<comment type="caution">
    <text evidence="2">The sequence shown here is derived from an EMBL/GenBank/DDBJ whole genome shotgun (WGS) entry which is preliminary data.</text>
</comment>
<reference evidence="2" key="2">
    <citation type="submission" date="2018-02" db="EMBL/GenBank/DDBJ databases">
        <authorList>
            <person name="Cohen D.B."/>
            <person name="Kent A.D."/>
        </authorList>
    </citation>
    <scope>NUCLEOTIDE SEQUENCE</scope>
    <source>
        <strain evidence="2">DSM 17706</strain>
    </source>
</reference>